<organism evidence="3 4">
    <name type="scientific">Ophiobolus disseminans</name>
    <dbReference type="NCBI Taxonomy" id="1469910"/>
    <lineage>
        <taxon>Eukaryota</taxon>
        <taxon>Fungi</taxon>
        <taxon>Dikarya</taxon>
        <taxon>Ascomycota</taxon>
        <taxon>Pezizomycotina</taxon>
        <taxon>Dothideomycetes</taxon>
        <taxon>Pleosporomycetidae</taxon>
        <taxon>Pleosporales</taxon>
        <taxon>Pleosporineae</taxon>
        <taxon>Phaeosphaeriaceae</taxon>
        <taxon>Ophiobolus</taxon>
    </lineage>
</organism>
<proteinExistence type="predicted"/>
<keyword evidence="2" id="KW-0732">Signal</keyword>
<protein>
    <recommendedName>
        <fullName evidence="5">Extracellular membrane protein CFEM domain-containing protein</fullName>
    </recommendedName>
</protein>
<feature type="signal peptide" evidence="2">
    <location>
        <begin position="1"/>
        <end position="23"/>
    </location>
</feature>
<dbReference type="EMBL" id="MU006218">
    <property type="protein sequence ID" value="KAF2831431.1"/>
    <property type="molecule type" value="Genomic_DNA"/>
</dbReference>
<gene>
    <name evidence="3" type="ORF">CC86DRAFT_366792</name>
</gene>
<evidence type="ECO:0000313" key="4">
    <source>
        <dbReference type="Proteomes" id="UP000799424"/>
    </source>
</evidence>
<feature type="chain" id="PRO_5025482230" description="Extracellular membrane protein CFEM domain-containing protein" evidence="2">
    <location>
        <begin position="24"/>
        <end position="333"/>
    </location>
</feature>
<sequence>MASLNSLFLSLSVFFVLAAPCTAKFDPVYAGTASDGVRACIANSSFTIQNITLRENCRDAFQCVMDNIPGDAQSILSSGSAILGFIPTVLLVLGSTNAEIIRVHARYPLLAFFLSLTNMNKRPDVVQPTHPTTRPTPDSISLGPYGMVRRRNRKLRTPPYRIMTIHFLAAVGAAIVIWQTVEIGRYGVLSWACWTDFYPLIWIGMAVLQHVLSVVLMRSSLCLMVDTVLPPQVPRKSSQPTKQRVPAKSAFTSFDLTEADLQVEVGRKRFAKWGKAAADLVNNVNYLYGTAVFASITLVSGRLAIHRLATFGIITAAARMATVFVLEDIDGEE</sequence>
<keyword evidence="4" id="KW-1185">Reference proteome</keyword>
<evidence type="ECO:0008006" key="5">
    <source>
        <dbReference type="Google" id="ProtNLM"/>
    </source>
</evidence>
<feature type="transmembrane region" description="Helical" evidence="1">
    <location>
        <begin position="198"/>
        <end position="217"/>
    </location>
</feature>
<keyword evidence="1" id="KW-1133">Transmembrane helix</keyword>
<dbReference type="AlphaFoldDB" id="A0A6A7ADP3"/>
<name>A0A6A7ADP3_9PLEO</name>
<keyword evidence="1" id="KW-0812">Transmembrane</keyword>
<dbReference type="Proteomes" id="UP000799424">
    <property type="component" value="Unassembled WGS sequence"/>
</dbReference>
<reference evidence="3" key="1">
    <citation type="journal article" date="2020" name="Stud. Mycol.">
        <title>101 Dothideomycetes genomes: a test case for predicting lifestyles and emergence of pathogens.</title>
        <authorList>
            <person name="Haridas S."/>
            <person name="Albert R."/>
            <person name="Binder M."/>
            <person name="Bloem J."/>
            <person name="Labutti K."/>
            <person name="Salamov A."/>
            <person name="Andreopoulos B."/>
            <person name="Baker S."/>
            <person name="Barry K."/>
            <person name="Bills G."/>
            <person name="Bluhm B."/>
            <person name="Cannon C."/>
            <person name="Castanera R."/>
            <person name="Culley D."/>
            <person name="Daum C."/>
            <person name="Ezra D."/>
            <person name="Gonzalez J."/>
            <person name="Henrissat B."/>
            <person name="Kuo A."/>
            <person name="Liang C."/>
            <person name="Lipzen A."/>
            <person name="Lutzoni F."/>
            <person name="Magnuson J."/>
            <person name="Mondo S."/>
            <person name="Nolan M."/>
            <person name="Ohm R."/>
            <person name="Pangilinan J."/>
            <person name="Park H.-J."/>
            <person name="Ramirez L."/>
            <person name="Alfaro M."/>
            <person name="Sun H."/>
            <person name="Tritt A."/>
            <person name="Yoshinaga Y."/>
            <person name="Zwiers L.-H."/>
            <person name="Turgeon B."/>
            <person name="Goodwin S."/>
            <person name="Spatafora J."/>
            <person name="Crous P."/>
            <person name="Grigoriev I."/>
        </authorList>
    </citation>
    <scope>NUCLEOTIDE SEQUENCE</scope>
    <source>
        <strain evidence="3">CBS 113818</strain>
    </source>
</reference>
<evidence type="ECO:0000256" key="2">
    <source>
        <dbReference type="SAM" id="SignalP"/>
    </source>
</evidence>
<feature type="transmembrane region" description="Helical" evidence="1">
    <location>
        <begin position="159"/>
        <end position="178"/>
    </location>
</feature>
<feature type="transmembrane region" description="Helical" evidence="1">
    <location>
        <begin position="75"/>
        <end position="93"/>
    </location>
</feature>
<keyword evidence="1" id="KW-0472">Membrane</keyword>
<evidence type="ECO:0000256" key="1">
    <source>
        <dbReference type="SAM" id="Phobius"/>
    </source>
</evidence>
<accession>A0A6A7ADP3</accession>
<evidence type="ECO:0000313" key="3">
    <source>
        <dbReference type="EMBL" id="KAF2831431.1"/>
    </source>
</evidence>
<dbReference type="OrthoDB" id="3009728at2759"/>